<dbReference type="PANTHER" id="PTHR36435:SF1">
    <property type="entry name" value="CAAX AMINO TERMINAL PROTEASE FAMILY PROTEIN"/>
    <property type="match status" value="1"/>
</dbReference>
<accession>A0A839QUT5</accession>
<dbReference type="EMBL" id="JACHWP010000014">
    <property type="protein sequence ID" value="MBB3023842.1"/>
    <property type="molecule type" value="Genomic_DNA"/>
</dbReference>
<evidence type="ECO:0000259" key="2">
    <source>
        <dbReference type="Pfam" id="PF02517"/>
    </source>
</evidence>
<dbReference type="PANTHER" id="PTHR36435">
    <property type="entry name" value="SLR1288 PROTEIN"/>
    <property type="match status" value="1"/>
</dbReference>
<dbReference type="RefSeq" id="WP_183377169.1">
    <property type="nucleotide sequence ID" value="NZ_CBCSFZ010000033.1"/>
</dbReference>
<keyword evidence="4" id="KW-1185">Reference proteome</keyword>
<evidence type="ECO:0000256" key="1">
    <source>
        <dbReference type="SAM" id="Phobius"/>
    </source>
</evidence>
<evidence type="ECO:0000313" key="3">
    <source>
        <dbReference type="EMBL" id="MBB3023842.1"/>
    </source>
</evidence>
<feature type="transmembrane region" description="Helical" evidence="1">
    <location>
        <begin position="21"/>
        <end position="47"/>
    </location>
</feature>
<feature type="transmembrane region" description="Helical" evidence="1">
    <location>
        <begin position="177"/>
        <end position="200"/>
    </location>
</feature>
<reference evidence="3 4" key="1">
    <citation type="submission" date="2020-08" db="EMBL/GenBank/DDBJ databases">
        <title>Sequencing the genomes of 1000 actinobacteria strains.</title>
        <authorList>
            <person name="Klenk H.-P."/>
        </authorList>
    </citation>
    <scope>NUCLEOTIDE SEQUENCE [LARGE SCALE GENOMIC DNA]</scope>
    <source>
        <strain evidence="3 4">DSM 23040</strain>
    </source>
</reference>
<feature type="domain" description="CAAX prenyl protease 2/Lysostaphin resistance protein A-like" evidence="2">
    <location>
        <begin position="146"/>
        <end position="232"/>
    </location>
</feature>
<evidence type="ECO:0000313" key="4">
    <source>
        <dbReference type="Proteomes" id="UP000568050"/>
    </source>
</evidence>
<protein>
    <recommendedName>
        <fullName evidence="2">CAAX prenyl protease 2/Lysostaphin resistance protein A-like domain-containing protein</fullName>
    </recommendedName>
</protein>
<dbReference type="Proteomes" id="UP000568050">
    <property type="component" value="Unassembled WGS sequence"/>
</dbReference>
<dbReference type="InterPro" id="IPR052710">
    <property type="entry name" value="CAAX_protease"/>
</dbReference>
<keyword evidence="1" id="KW-0812">Transmembrane</keyword>
<keyword evidence="1" id="KW-0472">Membrane</keyword>
<sequence length="241" mass="25765">MSIVTTDSPLRDTDSPPRISVATVFVIGGALIGYTALSLGVLVAVFLLSSDPLSSARTIVAVFMSLHAAGCLTLVIWLSRRRGIPIRALGVRRPGWKLLHALWEFPLILIVATMAQILFSVLILGQSEPPDNGASRDIAGVGPLVFMVGLLGTAALTPLWEELFFRGVLQGAASQRWGSLIGIIVTAITFAVSHSYLILPPYYLVLGLGLSLLRVFHRDLWGSLAVHMGLNGLVSMVALMA</sequence>
<feature type="transmembrane region" description="Helical" evidence="1">
    <location>
        <begin position="220"/>
        <end position="240"/>
    </location>
</feature>
<dbReference type="GO" id="GO:0004175">
    <property type="term" value="F:endopeptidase activity"/>
    <property type="evidence" value="ECO:0007669"/>
    <property type="project" value="UniProtKB-ARBA"/>
</dbReference>
<dbReference type="InterPro" id="IPR003675">
    <property type="entry name" value="Rce1/LyrA-like_dom"/>
</dbReference>
<organism evidence="3 4">
    <name type="scientific">Helcobacillus massiliensis</name>
    <dbReference type="NCBI Taxonomy" id="521392"/>
    <lineage>
        <taxon>Bacteria</taxon>
        <taxon>Bacillati</taxon>
        <taxon>Actinomycetota</taxon>
        <taxon>Actinomycetes</taxon>
        <taxon>Micrococcales</taxon>
        <taxon>Dermabacteraceae</taxon>
        <taxon>Helcobacillus</taxon>
    </lineage>
</organism>
<proteinExistence type="predicted"/>
<name>A0A839QUT5_9MICO</name>
<dbReference type="GO" id="GO:0080120">
    <property type="term" value="P:CAAX-box protein maturation"/>
    <property type="evidence" value="ECO:0007669"/>
    <property type="project" value="UniProtKB-ARBA"/>
</dbReference>
<comment type="caution">
    <text evidence="3">The sequence shown here is derived from an EMBL/GenBank/DDBJ whole genome shotgun (WGS) entry which is preliminary data.</text>
</comment>
<feature type="transmembrane region" description="Helical" evidence="1">
    <location>
        <begin position="144"/>
        <end position="165"/>
    </location>
</feature>
<dbReference type="AlphaFoldDB" id="A0A839QUT5"/>
<feature type="transmembrane region" description="Helical" evidence="1">
    <location>
        <begin position="59"/>
        <end position="78"/>
    </location>
</feature>
<keyword evidence="1" id="KW-1133">Transmembrane helix</keyword>
<feature type="transmembrane region" description="Helical" evidence="1">
    <location>
        <begin position="98"/>
        <end position="124"/>
    </location>
</feature>
<gene>
    <name evidence="3" type="ORF">FHX50_002145</name>
</gene>
<dbReference type="Pfam" id="PF02517">
    <property type="entry name" value="Rce1-like"/>
    <property type="match status" value="1"/>
</dbReference>